<evidence type="ECO:0000313" key="2">
    <source>
        <dbReference type="Proteomes" id="UP000323632"/>
    </source>
</evidence>
<proteinExistence type="predicted"/>
<comment type="caution">
    <text evidence="1">The sequence shown here is derived from an EMBL/GenBank/DDBJ whole genome shotgun (WGS) entry which is preliminary data.</text>
</comment>
<dbReference type="AlphaFoldDB" id="A0A5M6CQK5"/>
<dbReference type="EMBL" id="VWSH01000001">
    <property type="protein sequence ID" value="KAA5537434.1"/>
    <property type="molecule type" value="Genomic_DNA"/>
</dbReference>
<dbReference type="RefSeq" id="WP_150032010.1">
    <property type="nucleotide sequence ID" value="NZ_VWSH01000001.1"/>
</dbReference>
<accession>A0A5M6CQK5</accession>
<gene>
    <name evidence="1" type="ORF">F0919_07095</name>
</gene>
<keyword evidence="2" id="KW-1185">Reference proteome</keyword>
<dbReference type="Proteomes" id="UP000323632">
    <property type="component" value="Unassembled WGS sequence"/>
</dbReference>
<organism evidence="1 2">
    <name type="scientific">Taibaiella lutea</name>
    <dbReference type="NCBI Taxonomy" id="2608001"/>
    <lineage>
        <taxon>Bacteria</taxon>
        <taxon>Pseudomonadati</taxon>
        <taxon>Bacteroidota</taxon>
        <taxon>Chitinophagia</taxon>
        <taxon>Chitinophagales</taxon>
        <taxon>Chitinophagaceae</taxon>
        <taxon>Taibaiella</taxon>
    </lineage>
</organism>
<reference evidence="1 2" key="1">
    <citation type="submission" date="2019-09" db="EMBL/GenBank/DDBJ databases">
        <title>Genome sequence and assembly of Taibaiella sp.</title>
        <authorList>
            <person name="Chhetri G."/>
        </authorList>
    </citation>
    <scope>NUCLEOTIDE SEQUENCE [LARGE SCALE GENOMIC DNA]</scope>
    <source>
        <strain evidence="1 2">KVB11</strain>
    </source>
</reference>
<sequence length="298" mass="30457">MSVDLVLGTATSTTQPLNINDNGTLGTPISLPSATTTNAGLMSADDKSKIILQGGNTFGTDMVIGTKDNKSINFLTFNNVESRIMPNGYYYGPGISYYGGTNNSKVNTNVLGTIISRNIADGNAALTVNQANAGSTGNTLILQKAGNEQLSMSSSGVLKVNNLAGTGTRMVTADSFGALSAATEVSSGIYTPAATIAPTGTASADGFTYIRVGNIVTVTGLLTYTGATAGTSTIVIPMPIPSTFVNTTDLVGVVTGTDLNAASPNYVLADAVNNVAQVSFSSGSTSGRVMIQFQYQIL</sequence>
<name>A0A5M6CQK5_9BACT</name>
<evidence type="ECO:0000313" key="1">
    <source>
        <dbReference type="EMBL" id="KAA5537434.1"/>
    </source>
</evidence>
<protein>
    <submittedName>
        <fullName evidence="1">Uncharacterized protein</fullName>
    </submittedName>
</protein>